<dbReference type="Proteomes" id="UP001332192">
    <property type="component" value="Chromosome"/>
</dbReference>
<evidence type="ECO:0000256" key="1">
    <source>
        <dbReference type="SAM" id="SignalP"/>
    </source>
</evidence>
<dbReference type="RefSeq" id="WP_324716447.1">
    <property type="nucleotide sequence ID" value="NZ_CP141615.1"/>
</dbReference>
<gene>
    <name evidence="2" type="ORF">U7230_13985</name>
</gene>
<sequence length="328" mass="32766">MVSMRGLVGAVGMGMTLALAVVVAGTSTGAQAAPGTTSSAGIVSLSEMADPGGLGTSARVAGMGGAFVALADDGASVFYNPAGLAFLEGPEIQGAYASGPAGTPGGQPATRVGGLVATRHVGLGATRLAVPGEGGDLESWDATAAVAARMWVVGLGVSGHYLASAMGGADQERGWSADAGVLVSAGPLRVGAVMRNAAGSLTGADQTQRDVSGMRQVAYGAALRLGFANLAADYVQPPSGWGEDAPAVVRAGAEIRLGPIALRAGGSRPQREDSSFPFLKERRTVGASLQLGGLRLDYAASEPWNDGDPLWGAHPQDRVQSLGLRAAF</sequence>
<dbReference type="SUPFAM" id="SSF56935">
    <property type="entry name" value="Porins"/>
    <property type="match status" value="1"/>
</dbReference>
<reference evidence="2 3" key="1">
    <citation type="journal article" date="2024" name="Front. Microbiol.">
        <title>Novel thermophilic genera Geochorda gen. nov. and Carboxydochorda gen. nov. from the deep terrestrial subsurface reveal the ecophysiological diversity in the class Limnochordia.</title>
        <authorList>
            <person name="Karnachuk O.V."/>
            <person name="Lukina A.P."/>
            <person name="Avakyan M.R."/>
            <person name="Kadnikov V.V."/>
            <person name="Begmatov S."/>
            <person name="Beletsky A.V."/>
            <person name="Vlasova K.G."/>
            <person name="Novikov A.A."/>
            <person name="Shcherbakova V.A."/>
            <person name="Mardanov A.V."/>
            <person name="Ravin N.V."/>
        </authorList>
    </citation>
    <scope>NUCLEOTIDE SEQUENCE [LARGE SCALE GENOMIC DNA]</scope>
    <source>
        <strain evidence="2 3">L945</strain>
    </source>
</reference>
<dbReference type="EMBL" id="CP141615">
    <property type="protein sequence ID" value="WRP17175.1"/>
    <property type="molecule type" value="Genomic_DNA"/>
</dbReference>
<proteinExistence type="predicted"/>
<name>A0ABZ1BX29_9FIRM</name>
<accession>A0ABZ1BX29</accession>
<protein>
    <submittedName>
        <fullName evidence="2">Uncharacterized protein</fullName>
    </submittedName>
</protein>
<feature type="chain" id="PRO_5046842274" evidence="1">
    <location>
        <begin position="33"/>
        <end position="328"/>
    </location>
</feature>
<keyword evidence="3" id="KW-1185">Reference proteome</keyword>
<evidence type="ECO:0000313" key="3">
    <source>
        <dbReference type="Proteomes" id="UP001332192"/>
    </source>
</evidence>
<evidence type="ECO:0000313" key="2">
    <source>
        <dbReference type="EMBL" id="WRP17175.1"/>
    </source>
</evidence>
<organism evidence="2 3">
    <name type="scientific">Carboxydichorda subterranea</name>
    <dbReference type="NCBI Taxonomy" id="3109565"/>
    <lineage>
        <taxon>Bacteria</taxon>
        <taxon>Bacillati</taxon>
        <taxon>Bacillota</taxon>
        <taxon>Limnochordia</taxon>
        <taxon>Limnochordales</taxon>
        <taxon>Geochordaceae</taxon>
        <taxon>Carboxydichorda</taxon>
    </lineage>
</organism>
<keyword evidence="1" id="KW-0732">Signal</keyword>
<dbReference type="Gene3D" id="2.40.160.60">
    <property type="entry name" value="Outer membrane protein transport protein (OMPP1/FadL/TodX)"/>
    <property type="match status" value="1"/>
</dbReference>
<feature type="signal peptide" evidence="1">
    <location>
        <begin position="1"/>
        <end position="32"/>
    </location>
</feature>